<dbReference type="GO" id="GO:0015031">
    <property type="term" value="P:protein transport"/>
    <property type="evidence" value="ECO:0007669"/>
    <property type="project" value="InterPro"/>
</dbReference>
<accession>A0A8J5L0K4</accession>
<reference evidence="2 3" key="1">
    <citation type="submission" date="2020-08" db="EMBL/GenBank/DDBJ databases">
        <title>Plant Genome Project.</title>
        <authorList>
            <person name="Zhang R.-G."/>
        </authorList>
    </citation>
    <scope>NUCLEOTIDE SEQUENCE [LARGE SCALE GENOMIC DNA]</scope>
    <source>
        <tissue evidence="2">Rhizome</tissue>
    </source>
</reference>
<protein>
    <submittedName>
        <fullName evidence="2">Uncharacterized protein</fullName>
    </submittedName>
</protein>
<organism evidence="2 3">
    <name type="scientific">Zingiber officinale</name>
    <name type="common">Ginger</name>
    <name type="synonym">Amomum zingiber</name>
    <dbReference type="NCBI Taxonomy" id="94328"/>
    <lineage>
        <taxon>Eukaryota</taxon>
        <taxon>Viridiplantae</taxon>
        <taxon>Streptophyta</taxon>
        <taxon>Embryophyta</taxon>
        <taxon>Tracheophyta</taxon>
        <taxon>Spermatophyta</taxon>
        <taxon>Magnoliopsida</taxon>
        <taxon>Liliopsida</taxon>
        <taxon>Zingiberales</taxon>
        <taxon>Zingiberaceae</taxon>
        <taxon>Zingiber</taxon>
    </lineage>
</organism>
<sequence length="199" mass="22920">MYSRAQIELKAGKHLKVLEVSKEFLQFDQYDRIISALIAGRLLDDAKRMHVRMLTQGFKLSEATTTALRTAQSMHSSGRLLRFAIRPRLSSYLNGVEESVGIALPSHLRSYAESEKKIAKEEKDCLQQELDNKQEELVNMQKRLEELELKSKANIKVLVKEVKFLRKSQAELKEMLNQSVKEKTELEVSLLFVVISFDH</sequence>
<feature type="coiled-coil region" evidence="1">
    <location>
        <begin position="109"/>
        <end position="185"/>
    </location>
</feature>
<dbReference type="PANTHER" id="PTHR46856">
    <property type="entry name" value="PX DOMAIN-CONTAINING PROTEIN EREL1-RELATED"/>
    <property type="match status" value="1"/>
</dbReference>
<gene>
    <name evidence="2" type="ORF">ZIOFF_035278</name>
</gene>
<name>A0A8J5L0K4_ZINOF</name>
<dbReference type="Proteomes" id="UP000734854">
    <property type="component" value="Unassembled WGS sequence"/>
</dbReference>
<dbReference type="InterPro" id="IPR044588">
    <property type="entry name" value="EREX-like"/>
</dbReference>
<keyword evidence="1" id="KW-0175">Coiled coil</keyword>
<dbReference type="AlphaFoldDB" id="A0A8J5L0K4"/>
<evidence type="ECO:0000313" key="3">
    <source>
        <dbReference type="Proteomes" id="UP000734854"/>
    </source>
</evidence>
<evidence type="ECO:0000313" key="2">
    <source>
        <dbReference type="EMBL" id="KAG6502989.1"/>
    </source>
</evidence>
<keyword evidence="3" id="KW-1185">Reference proteome</keyword>
<dbReference type="PANTHER" id="PTHR46856:SF1">
    <property type="entry name" value="PX DOMAIN-CONTAINING PROTEIN EREL1-RELATED"/>
    <property type="match status" value="1"/>
</dbReference>
<evidence type="ECO:0000256" key="1">
    <source>
        <dbReference type="SAM" id="Coils"/>
    </source>
</evidence>
<comment type="caution">
    <text evidence="2">The sequence shown here is derived from an EMBL/GenBank/DDBJ whole genome shotgun (WGS) entry which is preliminary data.</text>
</comment>
<proteinExistence type="predicted"/>
<dbReference type="EMBL" id="JACMSC010000010">
    <property type="protein sequence ID" value="KAG6502989.1"/>
    <property type="molecule type" value="Genomic_DNA"/>
</dbReference>